<evidence type="ECO:0000256" key="3">
    <source>
        <dbReference type="ARBA" id="ARBA00022723"/>
    </source>
</evidence>
<feature type="binding site" evidence="6">
    <location>
        <position position="6"/>
    </location>
    <ligand>
        <name>Mg(2+)</name>
        <dbReference type="ChEBI" id="CHEBI:18420"/>
    </ligand>
</feature>
<dbReference type="EC" id="3.1.-.-" evidence="6"/>
<evidence type="ECO:0000256" key="2">
    <source>
        <dbReference type="ARBA" id="ARBA00022722"/>
    </source>
</evidence>
<keyword evidence="1 6" id="KW-1277">Toxin-antitoxin system</keyword>
<comment type="similarity">
    <text evidence="6">Belongs to the PINc/VapC protein family.</text>
</comment>
<comment type="function">
    <text evidence="6">Toxic component of a toxin-antitoxin (TA) system. An RNase.</text>
</comment>
<keyword evidence="5 6" id="KW-0460">Magnesium</keyword>
<comment type="caution">
    <text evidence="8">The sequence shown here is derived from an EMBL/GenBank/DDBJ whole genome shotgun (WGS) entry which is preliminary data.</text>
</comment>
<evidence type="ECO:0000256" key="6">
    <source>
        <dbReference type="HAMAP-Rule" id="MF_00265"/>
    </source>
</evidence>
<reference evidence="8" key="1">
    <citation type="submission" date="2019-09" db="EMBL/GenBank/DDBJ databases">
        <authorList>
            <person name="Li J."/>
        </authorList>
    </citation>
    <scope>NUCLEOTIDE SEQUENCE [LARGE SCALE GENOMIC DNA]</scope>
    <source>
        <strain evidence="8">NRBC 14897</strain>
    </source>
</reference>
<dbReference type="PANTHER" id="PTHR35901">
    <property type="entry name" value="RIBONUCLEASE VAPC3"/>
    <property type="match status" value="1"/>
</dbReference>
<feature type="domain" description="PIN" evidence="7">
    <location>
        <begin position="3"/>
        <end position="125"/>
    </location>
</feature>
<dbReference type="CDD" id="cd09874">
    <property type="entry name" value="PIN_MT3492-like"/>
    <property type="match status" value="1"/>
</dbReference>
<dbReference type="EMBL" id="SDPP02000001">
    <property type="protein sequence ID" value="KAA1380488.1"/>
    <property type="molecule type" value="Genomic_DNA"/>
</dbReference>
<protein>
    <recommendedName>
        <fullName evidence="6">Ribonuclease VapC</fullName>
        <shortName evidence="6">RNase VapC</shortName>
        <ecNumber evidence="6">3.1.-.-</ecNumber>
    </recommendedName>
    <alternativeName>
        <fullName evidence="6">Toxin VapC</fullName>
    </alternativeName>
</protein>
<feature type="binding site" evidence="6">
    <location>
        <position position="101"/>
    </location>
    <ligand>
        <name>Mg(2+)</name>
        <dbReference type="ChEBI" id="CHEBI:18420"/>
    </ligand>
</feature>
<dbReference type="AlphaFoldDB" id="A0A641AUG0"/>
<evidence type="ECO:0000313" key="9">
    <source>
        <dbReference type="Proteomes" id="UP001515100"/>
    </source>
</evidence>
<keyword evidence="4 6" id="KW-0378">Hydrolase</keyword>
<dbReference type="Gene3D" id="3.40.50.1010">
    <property type="entry name" value="5'-nuclease"/>
    <property type="match status" value="1"/>
</dbReference>
<dbReference type="InterPro" id="IPR029060">
    <property type="entry name" value="PIN-like_dom_sf"/>
</dbReference>
<evidence type="ECO:0000256" key="1">
    <source>
        <dbReference type="ARBA" id="ARBA00022649"/>
    </source>
</evidence>
<evidence type="ECO:0000256" key="4">
    <source>
        <dbReference type="ARBA" id="ARBA00022801"/>
    </source>
</evidence>
<dbReference type="Pfam" id="PF01850">
    <property type="entry name" value="PIN"/>
    <property type="match status" value="1"/>
</dbReference>
<dbReference type="OrthoDB" id="1525146at2"/>
<gene>
    <name evidence="6" type="primary">vapC</name>
    <name evidence="8" type="ORF">ESP62_004730</name>
</gene>
<evidence type="ECO:0000259" key="7">
    <source>
        <dbReference type="Pfam" id="PF01850"/>
    </source>
</evidence>
<keyword evidence="2 6" id="KW-0540">Nuclease</keyword>
<dbReference type="GO" id="GO:0004540">
    <property type="term" value="F:RNA nuclease activity"/>
    <property type="evidence" value="ECO:0007669"/>
    <property type="project" value="InterPro"/>
</dbReference>
<name>A0A641AUG0_9ACTN</name>
<comment type="cofactor">
    <cofactor evidence="6">
        <name>Mg(2+)</name>
        <dbReference type="ChEBI" id="CHEBI:18420"/>
    </cofactor>
</comment>
<dbReference type="HAMAP" id="MF_00265">
    <property type="entry name" value="VapC_Nob1"/>
    <property type="match status" value="1"/>
</dbReference>
<dbReference type="GO" id="GO:0000287">
    <property type="term" value="F:magnesium ion binding"/>
    <property type="evidence" value="ECO:0007669"/>
    <property type="project" value="UniProtKB-UniRule"/>
</dbReference>
<evidence type="ECO:0000313" key="8">
    <source>
        <dbReference type="EMBL" id="KAA1380488.1"/>
    </source>
</evidence>
<dbReference type="Proteomes" id="UP001515100">
    <property type="component" value="Unassembled WGS sequence"/>
</dbReference>
<organism evidence="8 9">
    <name type="scientific">Aeromicrobium fastidiosum</name>
    <dbReference type="NCBI Taxonomy" id="52699"/>
    <lineage>
        <taxon>Bacteria</taxon>
        <taxon>Bacillati</taxon>
        <taxon>Actinomycetota</taxon>
        <taxon>Actinomycetes</taxon>
        <taxon>Propionibacteriales</taxon>
        <taxon>Nocardioidaceae</taxon>
        <taxon>Aeromicrobium</taxon>
    </lineage>
</organism>
<dbReference type="InterPro" id="IPR022907">
    <property type="entry name" value="VapC_family"/>
</dbReference>
<dbReference type="InterPro" id="IPR051619">
    <property type="entry name" value="TypeII_TA_RNase_PINc/VapC"/>
</dbReference>
<keyword evidence="3 6" id="KW-0479">Metal-binding</keyword>
<dbReference type="RefSeq" id="WP_129181000.1">
    <property type="nucleotide sequence ID" value="NZ_JAGIOG010000001.1"/>
</dbReference>
<evidence type="ECO:0000256" key="5">
    <source>
        <dbReference type="ARBA" id="ARBA00022842"/>
    </source>
</evidence>
<dbReference type="SUPFAM" id="SSF88723">
    <property type="entry name" value="PIN domain-like"/>
    <property type="match status" value="1"/>
</dbReference>
<keyword evidence="6" id="KW-0800">Toxin</keyword>
<sequence length="141" mass="15125">MTVYFDTSAIVPLTVSERSTQTCRALWESAEDMVTSQLAYVEAAAALAQAHRIGRIGTAAHRTGLKVLDDLWSDMTVVPVDDDLVGHAATLADTQALRGYDAVHCASALAIADRDMVAATGDRRLVDAWQHLGLSTVDVSR</sequence>
<proteinExistence type="inferred from homology"/>
<dbReference type="PANTHER" id="PTHR35901:SF1">
    <property type="entry name" value="EXONUCLEASE VAPC9"/>
    <property type="match status" value="1"/>
</dbReference>
<keyword evidence="9" id="KW-1185">Reference proteome</keyword>
<dbReference type="GO" id="GO:0090729">
    <property type="term" value="F:toxin activity"/>
    <property type="evidence" value="ECO:0007669"/>
    <property type="project" value="UniProtKB-KW"/>
</dbReference>
<dbReference type="InterPro" id="IPR002716">
    <property type="entry name" value="PIN_dom"/>
</dbReference>
<dbReference type="GO" id="GO:0016787">
    <property type="term" value="F:hydrolase activity"/>
    <property type="evidence" value="ECO:0007669"/>
    <property type="project" value="UniProtKB-KW"/>
</dbReference>
<accession>A0A641AUG0</accession>